<dbReference type="OrthoDB" id="1624004at2"/>
<dbReference type="Proteomes" id="UP000238358">
    <property type="component" value="Chromosome"/>
</dbReference>
<gene>
    <name evidence="1" type="ORF">C6Y28_07500</name>
    <name evidence="2" type="ORF">HG933_04865</name>
</gene>
<dbReference type="GeneID" id="97491992"/>
<organism evidence="2 4">
    <name type="scientific">Megasphaera elsdenii</name>
    <dbReference type="NCBI Taxonomy" id="907"/>
    <lineage>
        <taxon>Bacteria</taxon>
        <taxon>Bacillati</taxon>
        <taxon>Bacillota</taxon>
        <taxon>Negativicutes</taxon>
        <taxon>Veillonellales</taxon>
        <taxon>Veillonellaceae</taxon>
        <taxon>Megasphaera</taxon>
    </lineage>
</organism>
<reference evidence="1 3" key="1">
    <citation type="journal article" date="2018" name="Genome Announc.">
        <title>Complete genomes of two Megasphaera elsdenii strains, NCIMB 702410 and ATCC 25940.</title>
        <authorList>
            <person name="Hatmaker E.A."/>
            <person name="O'Dell K."/>
            <person name="Riley L.A."/>
            <person name="Klingeman D.M."/>
            <person name="Guss A.M."/>
        </authorList>
    </citation>
    <scope>NUCLEOTIDE SEQUENCE [LARGE SCALE GENOMIC DNA]</scope>
    <source>
        <strain evidence="1 3">NCIMB702410</strain>
    </source>
</reference>
<accession>A0A1M6S4U9</accession>
<dbReference type="AlphaFoldDB" id="A0A1M6S4U9"/>
<dbReference type="RefSeq" id="WP_014015983.1">
    <property type="nucleotide sequence ID" value="NZ_AP031433.1"/>
</dbReference>
<dbReference type="EMBL" id="JABBJH010000005">
    <property type="protein sequence ID" value="NMK38712.1"/>
    <property type="molecule type" value="Genomic_DNA"/>
</dbReference>
<evidence type="ECO:0000313" key="2">
    <source>
        <dbReference type="EMBL" id="NMK38712.1"/>
    </source>
</evidence>
<name>A0A1M6S4U9_MEGEL</name>
<proteinExistence type="predicted"/>
<dbReference type="EMBL" id="CP027569">
    <property type="protein sequence ID" value="AVO27455.1"/>
    <property type="molecule type" value="Genomic_DNA"/>
</dbReference>
<evidence type="ECO:0000313" key="1">
    <source>
        <dbReference type="EMBL" id="AVO27455.1"/>
    </source>
</evidence>
<protein>
    <submittedName>
        <fullName evidence="2">Uncharacterized protein</fullName>
    </submittedName>
</protein>
<reference evidence="2 4" key="2">
    <citation type="submission" date="2020-04" db="EMBL/GenBank/DDBJ databases">
        <authorList>
            <person name="Hitch T.C.A."/>
            <person name="Wylensek D."/>
            <person name="Clavel T."/>
        </authorList>
    </citation>
    <scope>NUCLEOTIDE SEQUENCE [LARGE SCALE GENOMIC DNA]</scope>
    <source>
        <strain evidence="2 4">WCA-386-APC-2A</strain>
    </source>
</reference>
<evidence type="ECO:0000313" key="4">
    <source>
        <dbReference type="Proteomes" id="UP000536773"/>
    </source>
</evidence>
<evidence type="ECO:0000313" key="3">
    <source>
        <dbReference type="Proteomes" id="UP000238358"/>
    </source>
</evidence>
<sequence>MGFFDAFFKEHQRTKSEEIYDKALQIFNSPELQNQALSGKLADKVTHGEDCDIIPGSYGRFGHDRTNPIPVNGPSGEFVYLSRLRLRRTGSMVFFHKAGSVDGIDVFELTNVSGKFVDRLYVDMYHPRCSRRYPEGYTLEKEAVFPRGVTTNLPDFPKGLYKAIKKEAKQRLGIDVADKESDCIDVPAVQEALAHLRKERPVAPVMKPLK</sequence>
<dbReference type="Proteomes" id="UP000536773">
    <property type="component" value="Unassembled WGS sequence"/>
</dbReference>